<dbReference type="EMBL" id="JABEXW010000960">
    <property type="protein sequence ID" value="KAF4950600.1"/>
    <property type="molecule type" value="Genomic_DNA"/>
</dbReference>
<protein>
    <recommendedName>
        <fullName evidence="2">F-box domain-containing protein</fullName>
    </recommendedName>
</protein>
<name>A0A8H4WUM3_9HYPO</name>
<evidence type="ECO:0000313" key="4">
    <source>
        <dbReference type="Proteomes" id="UP000622797"/>
    </source>
</evidence>
<feature type="region of interest" description="Disordered" evidence="1">
    <location>
        <begin position="350"/>
        <end position="371"/>
    </location>
</feature>
<dbReference type="CDD" id="cd09917">
    <property type="entry name" value="F-box_SF"/>
    <property type="match status" value="1"/>
</dbReference>
<evidence type="ECO:0000259" key="2">
    <source>
        <dbReference type="Pfam" id="PF12937"/>
    </source>
</evidence>
<dbReference type="InterPro" id="IPR001810">
    <property type="entry name" value="F-box_dom"/>
</dbReference>
<feature type="domain" description="F-box" evidence="2">
    <location>
        <begin position="5"/>
        <end position="51"/>
    </location>
</feature>
<proteinExistence type="predicted"/>
<dbReference type="Pfam" id="PF12937">
    <property type="entry name" value="F-box-like"/>
    <property type="match status" value="1"/>
</dbReference>
<dbReference type="AlphaFoldDB" id="A0A8H4WUM3"/>
<sequence length="371" mass="42179">MMSYNIPNEVLSTIFSYLMTDLQKRRLHHDSVTDIWPVRLVCRRWNDLATQQLFQMLPLFHSQETAEEGFSSWQHLLDSSAIRAAARCVAIGTAPWDDLYGGHDPDVWATWADKGEWPEFTSAIDRICDLPHLNTIEVRFSEYCIGRDGDQSNPDFEPAATRKQTLQRVLKAIRQRAADHPNASVIRELVLENLQNMPLPKSLTDGLLQHIQRLHILIATEQHGTEEADIQLRERREYGPYLQGTLLPSVAVQLVELTLCDVIWGAIPGEFNGKGLHFPRLKTLTLEGYVTTRRDQFDWVLAQKSLSSLRMHSCTIASHCLVLQPDFASWGVDLRGWKWVAEPPDEEELERPSGISYIGPPGEHLLTQAGT</sequence>
<dbReference type="InterPro" id="IPR036047">
    <property type="entry name" value="F-box-like_dom_sf"/>
</dbReference>
<reference evidence="3" key="1">
    <citation type="journal article" date="2020" name="BMC Genomics">
        <title>Correction to: Identification and distribution of gene clusters required for synthesis of sphingolipid metabolism inhibitors in diverse species of the filamentous fungus Fusarium.</title>
        <authorList>
            <person name="Kim H.S."/>
            <person name="Lohmar J.M."/>
            <person name="Busman M."/>
            <person name="Brown D.W."/>
            <person name="Naumann T.A."/>
            <person name="Divon H.H."/>
            <person name="Lysoe E."/>
            <person name="Uhlig S."/>
            <person name="Proctor R.H."/>
        </authorList>
    </citation>
    <scope>NUCLEOTIDE SEQUENCE</scope>
    <source>
        <strain evidence="3">NRRL 20472</strain>
    </source>
</reference>
<dbReference type="PANTHER" id="PTHR42057">
    <property type="entry name" value="F-BOX DOMAIN PROTEIN (AFU_ORTHOLOGUE AFUA_4G00200)"/>
    <property type="match status" value="1"/>
</dbReference>
<accession>A0A8H4WUM3</accession>
<keyword evidence="4" id="KW-1185">Reference proteome</keyword>
<dbReference type="Gene3D" id="1.20.1280.50">
    <property type="match status" value="1"/>
</dbReference>
<gene>
    <name evidence="3" type="ORF">FSARC_13135</name>
</gene>
<dbReference type="Proteomes" id="UP000622797">
    <property type="component" value="Unassembled WGS sequence"/>
</dbReference>
<dbReference type="SUPFAM" id="SSF81383">
    <property type="entry name" value="F-box domain"/>
    <property type="match status" value="1"/>
</dbReference>
<evidence type="ECO:0000256" key="1">
    <source>
        <dbReference type="SAM" id="MobiDB-lite"/>
    </source>
</evidence>
<dbReference type="PANTHER" id="PTHR42057:SF2">
    <property type="entry name" value="F-BOX DOMAIN PROTEIN (AFU_ORTHOLOGUE AFUA_4G00200)-RELATED"/>
    <property type="match status" value="1"/>
</dbReference>
<comment type="caution">
    <text evidence="3">The sequence shown here is derived from an EMBL/GenBank/DDBJ whole genome shotgun (WGS) entry which is preliminary data.</text>
</comment>
<reference evidence="3" key="2">
    <citation type="submission" date="2020-05" db="EMBL/GenBank/DDBJ databases">
        <authorList>
            <person name="Kim H.-S."/>
            <person name="Proctor R.H."/>
            <person name="Brown D.W."/>
        </authorList>
    </citation>
    <scope>NUCLEOTIDE SEQUENCE</scope>
    <source>
        <strain evidence="3">NRRL 20472</strain>
    </source>
</reference>
<evidence type="ECO:0000313" key="3">
    <source>
        <dbReference type="EMBL" id="KAF4950600.1"/>
    </source>
</evidence>
<dbReference type="OrthoDB" id="3140657at2759"/>
<organism evidence="3 4">
    <name type="scientific">Fusarium sarcochroum</name>
    <dbReference type="NCBI Taxonomy" id="1208366"/>
    <lineage>
        <taxon>Eukaryota</taxon>
        <taxon>Fungi</taxon>
        <taxon>Dikarya</taxon>
        <taxon>Ascomycota</taxon>
        <taxon>Pezizomycotina</taxon>
        <taxon>Sordariomycetes</taxon>
        <taxon>Hypocreomycetidae</taxon>
        <taxon>Hypocreales</taxon>
        <taxon>Nectriaceae</taxon>
        <taxon>Fusarium</taxon>
        <taxon>Fusarium lateritium species complex</taxon>
    </lineage>
</organism>